<dbReference type="AlphaFoldDB" id="A0A7W2ETV1"/>
<protein>
    <submittedName>
        <fullName evidence="2">Alpha/beta fold hydrolase</fullName>
    </submittedName>
</protein>
<dbReference type="InterPro" id="IPR000073">
    <property type="entry name" value="AB_hydrolase_1"/>
</dbReference>
<dbReference type="Proteomes" id="UP000534388">
    <property type="component" value="Unassembled WGS sequence"/>
</dbReference>
<dbReference type="EMBL" id="JACEZT010000010">
    <property type="protein sequence ID" value="MBA5638492.1"/>
    <property type="molecule type" value="Genomic_DNA"/>
</dbReference>
<feature type="domain" description="AB hydrolase-1" evidence="1">
    <location>
        <begin position="32"/>
        <end position="212"/>
    </location>
</feature>
<dbReference type="GO" id="GO:0016787">
    <property type="term" value="F:hydrolase activity"/>
    <property type="evidence" value="ECO:0007669"/>
    <property type="project" value="UniProtKB-KW"/>
</dbReference>
<dbReference type="SUPFAM" id="SSF53474">
    <property type="entry name" value="alpha/beta-Hydrolases"/>
    <property type="match status" value="1"/>
</dbReference>
<evidence type="ECO:0000313" key="2">
    <source>
        <dbReference type="EMBL" id="MBA5638492.1"/>
    </source>
</evidence>
<dbReference type="Gene3D" id="3.40.50.1820">
    <property type="entry name" value="alpha/beta hydrolase"/>
    <property type="match status" value="1"/>
</dbReference>
<keyword evidence="2" id="KW-0378">Hydrolase</keyword>
<sequence length="221" mass="24387">MCDARMWSGLTPLLADVADCRFVPLQEAHDRDGMRRIIDAHSAPAAHLVAFSLGGYLALEHALAHPERVRSLVLIAASAKGLEADEIARRQRTMKVLASHAYGGMAPSQLREFVHPDNMGRPEVVDVIKRMALELGKELLLAQFAASTARTDLLDRLPELRCPVLLVGSEDDRKVDPADLRAMHARCPNSTLLTLRDCGHMIPLEAPRALATALREFHRLN</sequence>
<dbReference type="PANTHER" id="PTHR43689">
    <property type="entry name" value="HYDROLASE"/>
    <property type="match status" value="1"/>
</dbReference>
<comment type="caution">
    <text evidence="2">The sequence shown here is derived from an EMBL/GenBank/DDBJ whole genome shotgun (WGS) entry which is preliminary data.</text>
</comment>
<dbReference type="InterPro" id="IPR029058">
    <property type="entry name" value="AB_hydrolase_fold"/>
</dbReference>
<evidence type="ECO:0000259" key="1">
    <source>
        <dbReference type="Pfam" id="PF12697"/>
    </source>
</evidence>
<proteinExistence type="predicted"/>
<dbReference type="PANTHER" id="PTHR43689:SF8">
    <property type="entry name" value="ALPHA_BETA-HYDROLASES SUPERFAMILY PROTEIN"/>
    <property type="match status" value="1"/>
</dbReference>
<accession>A0A7W2ETV1</accession>
<organism evidence="2 3">
    <name type="scientific">Rugamonas brunnea</name>
    <dbReference type="NCBI Taxonomy" id="2758569"/>
    <lineage>
        <taxon>Bacteria</taxon>
        <taxon>Pseudomonadati</taxon>
        <taxon>Pseudomonadota</taxon>
        <taxon>Betaproteobacteria</taxon>
        <taxon>Burkholderiales</taxon>
        <taxon>Oxalobacteraceae</taxon>
        <taxon>Telluria group</taxon>
        <taxon>Rugamonas</taxon>
    </lineage>
</organism>
<keyword evidence="3" id="KW-1185">Reference proteome</keyword>
<evidence type="ECO:0000313" key="3">
    <source>
        <dbReference type="Proteomes" id="UP000534388"/>
    </source>
</evidence>
<name>A0A7W2ETV1_9BURK</name>
<dbReference type="PRINTS" id="PR00111">
    <property type="entry name" value="ABHYDROLASE"/>
</dbReference>
<gene>
    <name evidence="2" type="ORF">H3H37_15640</name>
</gene>
<dbReference type="Pfam" id="PF12697">
    <property type="entry name" value="Abhydrolase_6"/>
    <property type="match status" value="1"/>
</dbReference>
<reference evidence="2 3" key="1">
    <citation type="submission" date="2020-07" db="EMBL/GenBank/DDBJ databases">
        <title>Novel species isolated from subtropical streams in China.</title>
        <authorList>
            <person name="Lu H."/>
        </authorList>
    </citation>
    <scope>NUCLEOTIDE SEQUENCE [LARGE SCALE GENOMIC DNA]</scope>
    <source>
        <strain evidence="2 3">LX20W</strain>
    </source>
</reference>